<dbReference type="InterPro" id="IPR047212">
    <property type="entry name" value="TPP_POXB-like"/>
</dbReference>
<dbReference type="SUPFAM" id="SSF52467">
    <property type="entry name" value="DHS-like NAD/FAD-binding domain"/>
    <property type="match status" value="1"/>
</dbReference>
<dbReference type="PANTHER" id="PTHR42981:SF2">
    <property type="entry name" value="PYRUVATE DEHYDROGENASE [UBIQUINONE]"/>
    <property type="match status" value="1"/>
</dbReference>
<dbReference type="GO" id="GO:0000287">
    <property type="term" value="F:magnesium ion binding"/>
    <property type="evidence" value="ECO:0007669"/>
    <property type="project" value="InterPro"/>
</dbReference>
<evidence type="ECO:0000313" key="4">
    <source>
        <dbReference type="EMBL" id="EQD45132.1"/>
    </source>
</evidence>
<dbReference type="InterPro" id="IPR012000">
    <property type="entry name" value="Thiamin_PyroP_enz_cen_dom"/>
</dbReference>
<accession>T0ZL18</accession>
<dbReference type="GO" id="GO:0003824">
    <property type="term" value="F:catalytic activity"/>
    <property type="evidence" value="ECO:0007669"/>
    <property type="project" value="InterPro"/>
</dbReference>
<dbReference type="InterPro" id="IPR047211">
    <property type="entry name" value="POXB-like"/>
</dbReference>
<feature type="non-terminal residue" evidence="4">
    <location>
        <position position="1"/>
    </location>
</feature>
<dbReference type="InterPro" id="IPR029035">
    <property type="entry name" value="DHS-like_NAD/FAD-binding_dom"/>
</dbReference>
<comment type="caution">
    <text evidence="4">The sequence shown here is derived from an EMBL/GenBank/DDBJ whole genome shotgun (WGS) entry which is preliminary data.</text>
</comment>
<reference evidence="4" key="2">
    <citation type="journal article" date="2014" name="ISME J.">
        <title>Microbial stratification in low pH oxic and suboxic macroscopic growths along an acid mine drainage.</title>
        <authorList>
            <person name="Mendez-Garcia C."/>
            <person name="Mesa V."/>
            <person name="Sprenger R.R."/>
            <person name="Richter M."/>
            <person name="Diez M.S."/>
            <person name="Solano J."/>
            <person name="Bargiela R."/>
            <person name="Golyshina O.V."/>
            <person name="Manteca A."/>
            <person name="Ramos J.L."/>
            <person name="Gallego J.R."/>
            <person name="Llorente I."/>
            <person name="Martins Dos Santos V.A."/>
            <person name="Jensen O.N."/>
            <person name="Pelaez A.I."/>
            <person name="Sanchez J."/>
            <person name="Ferrer M."/>
        </authorList>
    </citation>
    <scope>NUCLEOTIDE SEQUENCE</scope>
</reference>
<dbReference type="Gene3D" id="3.40.50.1220">
    <property type="entry name" value="TPP-binding domain"/>
    <property type="match status" value="1"/>
</dbReference>
<protein>
    <submittedName>
        <fullName evidence="4">Pyruvate oxidase (Pyruvic oxidase)</fullName>
    </submittedName>
</protein>
<evidence type="ECO:0000259" key="2">
    <source>
        <dbReference type="Pfam" id="PF00205"/>
    </source>
</evidence>
<name>T0ZL18_9ZZZZ</name>
<keyword evidence="4" id="KW-0670">Pyruvate</keyword>
<gene>
    <name evidence="4" type="ORF">B1B_13197</name>
</gene>
<dbReference type="Pfam" id="PF00205">
    <property type="entry name" value="TPP_enzyme_M"/>
    <property type="match status" value="1"/>
</dbReference>
<feature type="domain" description="Thiamine pyrophosphate enzyme TPP-binding" evidence="3">
    <location>
        <begin position="153"/>
        <end position="298"/>
    </location>
</feature>
<sequence>EKIGAPIIYALNAKGIMSDFDKKVLGGLGLLGSRASIDAMKQADLLILLGTDFPYTAFIRDDIEILQVDSNPSNLQKRFNSTLKCLCTVAGFLDIVNPDTKQDKFYAKLAQAKESWIAELEKTEKDATEPMRPEVVASRLSSKVNKDAVIVVDTGNVTVWGMRNFRTEEGKTFLFSPWLGSMGVGIPASVGASFATDRQVVAMVGDGSFAMTMMELITARKYDRNIKIVVFNNSKLGMIKFEQEVMGYPEWGVDLLNPDFSKLAQSIGIYGRRVEKISDLDPAIDEFLATKSTGVLEVLVNPDEKPMPPKLTFTQVKGYVTSILRESLMES</sequence>
<reference evidence="4" key="1">
    <citation type="submission" date="2013-08" db="EMBL/GenBank/DDBJ databases">
        <authorList>
            <person name="Mendez C."/>
            <person name="Richter M."/>
            <person name="Ferrer M."/>
            <person name="Sanchez J."/>
        </authorList>
    </citation>
    <scope>NUCLEOTIDE SEQUENCE</scope>
</reference>
<feature type="domain" description="Thiamine pyrophosphate enzyme central" evidence="2">
    <location>
        <begin position="1"/>
        <end position="93"/>
    </location>
</feature>
<dbReference type="CDD" id="cd02014">
    <property type="entry name" value="TPP_POX"/>
    <property type="match status" value="1"/>
</dbReference>
<proteinExistence type="inferred from homology"/>
<evidence type="ECO:0000256" key="1">
    <source>
        <dbReference type="ARBA" id="ARBA00007812"/>
    </source>
</evidence>
<dbReference type="GO" id="GO:0030976">
    <property type="term" value="F:thiamine pyrophosphate binding"/>
    <property type="evidence" value="ECO:0007669"/>
    <property type="project" value="InterPro"/>
</dbReference>
<dbReference type="PANTHER" id="PTHR42981">
    <property type="entry name" value="PYRUVATE DEHYDROGENASE [UBIQUINONE]"/>
    <property type="match status" value="1"/>
</dbReference>
<comment type="similarity">
    <text evidence="1">Belongs to the TPP enzyme family.</text>
</comment>
<evidence type="ECO:0000259" key="3">
    <source>
        <dbReference type="Pfam" id="PF02775"/>
    </source>
</evidence>
<dbReference type="SUPFAM" id="SSF52518">
    <property type="entry name" value="Thiamin diphosphate-binding fold (THDP-binding)"/>
    <property type="match status" value="1"/>
</dbReference>
<dbReference type="EMBL" id="AUZY01008680">
    <property type="protein sequence ID" value="EQD45132.1"/>
    <property type="molecule type" value="Genomic_DNA"/>
</dbReference>
<organism evidence="4">
    <name type="scientific">mine drainage metagenome</name>
    <dbReference type="NCBI Taxonomy" id="410659"/>
    <lineage>
        <taxon>unclassified sequences</taxon>
        <taxon>metagenomes</taxon>
        <taxon>ecological metagenomes</taxon>
    </lineage>
</organism>
<dbReference type="Pfam" id="PF02775">
    <property type="entry name" value="TPP_enzyme_C"/>
    <property type="match status" value="1"/>
</dbReference>
<dbReference type="InterPro" id="IPR029061">
    <property type="entry name" value="THDP-binding"/>
</dbReference>
<dbReference type="Gene3D" id="3.40.50.970">
    <property type="match status" value="1"/>
</dbReference>
<dbReference type="InterPro" id="IPR011766">
    <property type="entry name" value="TPP_enzyme_TPP-bd"/>
</dbReference>
<dbReference type="AlphaFoldDB" id="T0ZL18"/>